<dbReference type="Gene3D" id="2.30.130.40">
    <property type="entry name" value="LON domain-like"/>
    <property type="match status" value="1"/>
</dbReference>
<evidence type="ECO:0000259" key="20">
    <source>
        <dbReference type="PROSITE" id="PS51786"/>
    </source>
</evidence>
<comment type="catalytic activity">
    <reaction evidence="9 14 15 18">
        <text>Hydrolysis of proteins in presence of ATP.</text>
        <dbReference type="EC" id="3.4.21.53"/>
    </reaction>
</comment>
<comment type="subcellular location">
    <subcellularLocation>
        <location evidence="1 14 15">Cytoplasm</location>
    </subcellularLocation>
</comment>
<evidence type="ECO:0000256" key="15">
    <source>
        <dbReference type="PIRNR" id="PIRNR001174"/>
    </source>
</evidence>
<dbReference type="PROSITE" id="PS51786">
    <property type="entry name" value="LON_PROTEOLYTIC"/>
    <property type="match status" value="1"/>
</dbReference>
<dbReference type="InterPro" id="IPR027417">
    <property type="entry name" value="P-loop_NTPase"/>
</dbReference>
<dbReference type="GO" id="GO:0016887">
    <property type="term" value="F:ATP hydrolysis activity"/>
    <property type="evidence" value="ECO:0007669"/>
    <property type="project" value="UniProtKB-UniRule"/>
</dbReference>
<evidence type="ECO:0000256" key="11">
    <source>
        <dbReference type="ARBA" id="ARBA00066743"/>
    </source>
</evidence>
<dbReference type="PIRSF" id="PIRSF001174">
    <property type="entry name" value="Lon_proteas"/>
    <property type="match status" value="1"/>
</dbReference>
<dbReference type="GO" id="GO:0034605">
    <property type="term" value="P:cellular response to heat"/>
    <property type="evidence" value="ECO:0007669"/>
    <property type="project" value="UniProtKB-UniRule"/>
</dbReference>
<keyword evidence="6 14" id="KW-0720">Serine protease</keyword>
<evidence type="ECO:0000256" key="8">
    <source>
        <dbReference type="ARBA" id="ARBA00023016"/>
    </source>
</evidence>
<dbReference type="FunFam" id="3.40.50.300:FF:000021">
    <property type="entry name" value="Lon protease homolog"/>
    <property type="match status" value="1"/>
</dbReference>
<evidence type="ECO:0000256" key="10">
    <source>
        <dbReference type="ARBA" id="ARBA00053875"/>
    </source>
</evidence>
<reference evidence="22" key="1">
    <citation type="submission" date="2019-11" db="EMBL/GenBank/DDBJ databases">
        <authorList>
            <person name="Feng L."/>
        </authorList>
    </citation>
    <scope>NUCLEOTIDE SEQUENCE</scope>
    <source>
        <strain evidence="22">CParaputrificumLFYP93</strain>
    </source>
</reference>
<dbReference type="SUPFAM" id="SSF88697">
    <property type="entry name" value="PUA domain-like"/>
    <property type="match status" value="1"/>
</dbReference>
<evidence type="ECO:0000256" key="9">
    <source>
        <dbReference type="ARBA" id="ARBA00050665"/>
    </source>
</evidence>
<evidence type="ECO:0000256" key="16">
    <source>
        <dbReference type="PIRSR" id="PIRSR001174-1"/>
    </source>
</evidence>
<dbReference type="Pfam" id="PF00004">
    <property type="entry name" value="AAA"/>
    <property type="match status" value="1"/>
</dbReference>
<dbReference type="InterPro" id="IPR008269">
    <property type="entry name" value="Lon_proteolytic"/>
</dbReference>
<dbReference type="InterPro" id="IPR027065">
    <property type="entry name" value="Lon_Prtase"/>
</dbReference>
<dbReference type="SMART" id="SM00382">
    <property type="entry name" value="AAA"/>
    <property type="match status" value="1"/>
</dbReference>
<dbReference type="SMART" id="SM00464">
    <property type="entry name" value="LON"/>
    <property type="match status" value="1"/>
</dbReference>
<dbReference type="GO" id="GO:0043565">
    <property type="term" value="F:sequence-specific DNA binding"/>
    <property type="evidence" value="ECO:0007669"/>
    <property type="project" value="UniProtKB-UniRule"/>
</dbReference>
<keyword evidence="4 14" id="KW-0547">Nucleotide-binding</keyword>
<proteinExistence type="evidence at transcript level"/>
<keyword evidence="2 14" id="KW-0963">Cytoplasm</keyword>
<dbReference type="InterPro" id="IPR014721">
    <property type="entry name" value="Ribsml_uS5_D2-typ_fold_subgr"/>
</dbReference>
<dbReference type="GO" id="GO:0005737">
    <property type="term" value="C:cytoplasm"/>
    <property type="evidence" value="ECO:0007669"/>
    <property type="project" value="UniProtKB-SubCell"/>
</dbReference>
<dbReference type="PRINTS" id="PR00830">
    <property type="entry name" value="ENDOLAPTASE"/>
</dbReference>
<evidence type="ECO:0000256" key="3">
    <source>
        <dbReference type="ARBA" id="ARBA00022670"/>
    </source>
</evidence>
<feature type="binding site" evidence="14 17">
    <location>
        <begin position="352"/>
        <end position="359"/>
    </location>
    <ligand>
        <name>ATP</name>
        <dbReference type="ChEBI" id="CHEBI:30616"/>
    </ligand>
</feature>
<dbReference type="InterPro" id="IPR003593">
    <property type="entry name" value="AAA+_ATPase"/>
</dbReference>
<keyword evidence="8 14" id="KW-0346">Stress response</keyword>
<dbReference type="GO" id="GO:0004176">
    <property type="term" value="F:ATP-dependent peptidase activity"/>
    <property type="evidence" value="ECO:0007669"/>
    <property type="project" value="UniProtKB-UniRule"/>
</dbReference>
<dbReference type="GO" id="GO:0004252">
    <property type="term" value="F:serine-type endopeptidase activity"/>
    <property type="evidence" value="ECO:0007669"/>
    <property type="project" value="UniProtKB-UniRule"/>
</dbReference>
<dbReference type="Gene3D" id="1.20.58.1480">
    <property type="match status" value="1"/>
</dbReference>
<name>A0A6N3BWU2_9CLOT</name>
<evidence type="ECO:0000256" key="14">
    <source>
        <dbReference type="HAMAP-Rule" id="MF_01973"/>
    </source>
</evidence>
<evidence type="ECO:0000256" key="2">
    <source>
        <dbReference type="ARBA" id="ARBA00022490"/>
    </source>
</evidence>
<dbReference type="PROSITE" id="PS01046">
    <property type="entry name" value="LON_SER"/>
    <property type="match status" value="1"/>
</dbReference>
<evidence type="ECO:0000256" key="17">
    <source>
        <dbReference type="PIRSR" id="PIRSR001174-2"/>
    </source>
</evidence>
<evidence type="ECO:0000256" key="7">
    <source>
        <dbReference type="ARBA" id="ARBA00022840"/>
    </source>
</evidence>
<dbReference type="NCBIfam" id="TIGR00763">
    <property type="entry name" value="lon"/>
    <property type="match status" value="1"/>
</dbReference>
<dbReference type="GO" id="GO:0005524">
    <property type="term" value="F:ATP binding"/>
    <property type="evidence" value="ECO:0007669"/>
    <property type="project" value="UniProtKB-UniRule"/>
</dbReference>
<feature type="active site" evidence="14 16">
    <location>
        <position position="675"/>
    </location>
</feature>
<dbReference type="Pfam" id="PF05362">
    <property type="entry name" value="Lon_C"/>
    <property type="match status" value="1"/>
</dbReference>
<evidence type="ECO:0000259" key="21">
    <source>
        <dbReference type="PROSITE" id="PS51787"/>
    </source>
</evidence>
<dbReference type="Gene3D" id="1.20.5.5270">
    <property type="match status" value="1"/>
</dbReference>
<dbReference type="InterPro" id="IPR003111">
    <property type="entry name" value="Lon_prtase_N"/>
</dbReference>
<dbReference type="InterPro" id="IPR015947">
    <property type="entry name" value="PUA-like_sf"/>
</dbReference>
<dbReference type="SUPFAM" id="SSF52540">
    <property type="entry name" value="P-loop containing nucleoside triphosphate hydrolases"/>
    <property type="match status" value="1"/>
</dbReference>
<dbReference type="InterPro" id="IPR054594">
    <property type="entry name" value="Lon_lid"/>
</dbReference>
<protein>
    <recommendedName>
        <fullName evidence="12 14">Lon protease</fullName>
        <ecNumber evidence="11 14">3.4.21.53</ecNumber>
    </recommendedName>
    <alternativeName>
        <fullName evidence="13 14">ATP-dependent protease La</fullName>
    </alternativeName>
</protein>
<evidence type="ECO:0000313" key="22">
    <source>
        <dbReference type="EMBL" id="VYU09236.1"/>
    </source>
</evidence>
<sequence length="775" mass="87469">MKEYIRLPLIPLRGLTIFPNMVLHFDVGREKSVAAIEEAMLNDENIFLASQRDPEIEEPTSENISKIGTLCKIKQIIKMPGDTMRVLVEGKVRCEIKEYFNNENYFEVSISEINETLEESPEIEAYFNSLKKTLAKFLKQAGENTSEFAKEIKLVDNVLEYVDMVSGYLPISEEKKQEILETLDIKKRIEAIIVFIENEIKVIQVQKKLAKKMKKSVDDSQKEFYLREQLKFIQQELGQDDEESKIIKEYEEKLDTMKLPKEVKEKASYELKKLKGMNISSSEGNAIQSYLDWVFDLPWGKNTKERLDINRAEEVLNEEHYGLEDVKERILEYLSVKKMSGTLKGPILCLVGPPGVGKTSIARSIAKAINRKYVRMSLGGMRDEAEIRGHRRTYVGAIPGRIVYSLKEAKSMNPLILLDEIDKLSSDYKGNPGDALLEVLDSEQNKTFRDNYMELPIDLSKVLFITTANSLDTIPRPLLDRMEVVEVSGYTYEEKFNIARNHLIPKIFKEYKLNNEVITINDEAIRFVIDGYTRESGVRSLERVISSLIRKSMASILKKNLKSMNIDKAKVEELLGTKRYSFDEKMKEDKVGVVTGMAWTAYGGDTLPVEAMVMSGSGKLQLTGQLGDVMQESAKAAYTYVRANASKYNIEEGFYKTKDIHIHVPEGAVPKDGPSAGVTMVTALVSALSCNKVKCNVAMTGEVTLTGRVLAIGGLKEKSLAAYRMGIDTIIIPKENEKDIEKIPSSVKENLTIITVEEVGEVLNNAIVGDEANEN</sequence>
<gene>
    <name evidence="22" type="primary">lon1</name>
    <name evidence="14" type="synonym">lon</name>
    <name evidence="22" type="ORF">CPLFYP93_01365</name>
</gene>
<evidence type="ECO:0000256" key="13">
    <source>
        <dbReference type="ARBA" id="ARBA00082722"/>
    </source>
</evidence>
<dbReference type="InterPro" id="IPR008268">
    <property type="entry name" value="Peptidase_S16_AS"/>
</dbReference>
<feature type="domain" description="Lon proteolytic" evidence="20">
    <location>
        <begin position="588"/>
        <end position="769"/>
    </location>
</feature>
<dbReference type="Gene3D" id="3.30.230.10">
    <property type="match status" value="1"/>
</dbReference>
<dbReference type="PANTHER" id="PTHR10046">
    <property type="entry name" value="ATP DEPENDENT LON PROTEASE FAMILY MEMBER"/>
    <property type="match status" value="1"/>
</dbReference>
<dbReference type="Gene3D" id="3.40.50.300">
    <property type="entry name" value="P-loop containing nucleotide triphosphate hydrolases"/>
    <property type="match status" value="1"/>
</dbReference>
<evidence type="ECO:0000256" key="4">
    <source>
        <dbReference type="ARBA" id="ARBA00022741"/>
    </source>
</evidence>
<keyword evidence="3 14" id="KW-0645">Protease</keyword>
<organism evidence="22">
    <name type="scientific">Clostridium paraputrificum</name>
    <dbReference type="NCBI Taxonomy" id="29363"/>
    <lineage>
        <taxon>Bacteria</taxon>
        <taxon>Bacillati</taxon>
        <taxon>Bacillota</taxon>
        <taxon>Clostridia</taxon>
        <taxon>Eubacteriales</taxon>
        <taxon>Clostridiaceae</taxon>
        <taxon>Clostridium</taxon>
    </lineage>
</organism>
<dbReference type="GO" id="GO:0006515">
    <property type="term" value="P:protein quality control for misfolded or incompletely synthesized proteins"/>
    <property type="evidence" value="ECO:0007669"/>
    <property type="project" value="UniProtKB-UniRule"/>
</dbReference>
<dbReference type="PROSITE" id="PS51787">
    <property type="entry name" value="LON_N"/>
    <property type="match status" value="1"/>
</dbReference>
<comment type="function">
    <text evidence="10 14">ATP-dependent serine protease that mediates the selective degradation of mutant and abnormal proteins as well as certain short-lived regulatory proteins. Required for cellular homeostasis and for survival from DNA damage and developmental changes induced by stress. Degrades polypeptides processively to yield small peptide fragments that are 5 to 10 amino acids long. Binds to DNA in a double-stranded, site-specific manner.</text>
</comment>
<comment type="similarity">
    <text evidence="14 15 18 19">Belongs to the peptidase S16 family.</text>
</comment>
<dbReference type="EMBL" id="CACRTV010000038">
    <property type="protein sequence ID" value="VYU09236.1"/>
    <property type="molecule type" value="Genomic_DNA"/>
</dbReference>
<dbReference type="InterPro" id="IPR004815">
    <property type="entry name" value="Lon_bac/euk-typ"/>
</dbReference>
<keyword evidence="5 14" id="KW-0378">Hydrolase</keyword>
<accession>A0A6N3BWU2</accession>
<evidence type="ECO:0000256" key="6">
    <source>
        <dbReference type="ARBA" id="ARBA00022825"/>
    </source>
</evidence>
<dbReference type="Gene3D" id="1.10.8.60">
    <property type="match status" value="1"/>
</dbReference>
<dbReference type="HAMAP" id="MF_01973">
    <property type="entry name" value="lon_bact"/>
    <property type="match status" value="1"/>
</dbReference>
<dbReference type="InterPro" id="IPR020568">
    <property type="entry name" value="Ribosomal_Su5_D2-typ_SF"/>
</dbReference>
<feature type="domain" description="Lon N-terminal" evidence="21">
    <location>
        <begin position="7"/>
        <end position="200"/>
    </location>
</feature>
<dbReference type="SUPFAM" id="SSF54211">
    <property type="entry name" value="Ribosomal protein S5 domain 2-like"/>
    <property type="match status" value="1"/>
</dbReference>
<dbReference type="Pfam" id="PF22667">
    <property type="entry name" value="Lon_lid"/>
    <property type="match status" value="1"/>
</dbReference>
<evidence type="ECO:0000256" key="18">
    <source>
        <dbReference type="PROSITE-ProRule" id="PRU01122"/>
    </source>
</evidence>
<keyword evidence="7 14" id="KW-0067">ATP-binding</keyword>
<evidence type="ECO:0000256" key="1">
    <source>
        <dbReference type="ARBA" id="ARBA00004496"/>
    </source>
</evidence>
<comment type="subunit">
    <text evidence="14 15">Homohexamer. Organized in a ring with a central cavity.</text>
</comment>
<comment type="induction">
    <text evidence="14">By heat shock.</text>
</comment>
<dbReference type="InterPro" id="IPR027543">
    <property type="entry name" value="Lon_bac"/>
</dbReference>
<feature type="active site" evidence="14 16">
    <location>
        <position position="718"/>
    </location>
</feature>
<dbReference type="CDD" id="cd19500">
    <property type="entry name" value="RecA-like_Lon"/>
    <property type="match status" value="1"/>
</dbReference>
<dbReference type="InterPro" id="IPR046336">
    <property type="entry name" value="Lon_prtase_N_sf"/>
</dbReference>
<evidence type="ECO:0000256" key="12">
    <source>
        <dbReference type="ARBA" id="ARBA00071934"/>
    </source>
</evidence>
<evidence type="ECO:0000256" key="5">
    <source>
        <dbReference type="ARBA" id="ARBA00022801"/>
    </source>
</evidence>
<dbReference type="RefSeq" id="WP_156560628.1">
    <property type="nucleotide sequence ID" value="NZ_CACRTV010000038.1"/>
</dbReference>
<evidence type="ECO:0000256" key="19">
    <source>
        <dbReference type="RuleBase" id="RU000591"/>
    </source>
</evidence>
<dbReference type="Pfam" id="PF02190">
    <property type="entry name" value="LON_substr_bdg"/>
    <property type="match status" value="1"/>
</dbReference>
<dbReference type="AlphaFoldDB" id="A0A6N3BWU2"/>
<dbReference type="InterPro" id="IPR003959">
    <property type="entry name" value="ATPase_AAA_core"/>
</dbReference>
<dbReference type="EC" id="3.4.21.53" evidence="11 14"/>